<protein>
    <submittedName>
        <fullName evidence="2">M48 family peptidase</fullName>
    </submittedName>
</protein>
<dbReference type="EMBL" id="DTGR01000213">
    <property type="protein sequence ID" value="HHS30748.1"/>
    <property type="molecule type" value="Genomic_DNA"/>
</dbReference>
<name>A0A7V6A6G2_9BACT</name>
<dbReference type="Gene3D" id="3.30.2010.10">
    <property type="entry name" value="Metalloproteases ('zincins'), catalytic domain"/>
    <property type="match status" value="1"/>
</dbReference>
<dbReference type="InterPro" id="IPR053136">
    <property type="entry name" value="UTP_pyrophosphatase-like"/>
</dbReference>
<feature type="domain" description="YgjP-like metallopeptidase" evidence="1">
    <location>
        <begin position="33"/>
        <end position="244"/>
    </location>
</feature>
<dbReference type="PANTHER" id="PTHR30399:SF1">
    <property type="entry name" value="UTP PYROPHOSPHATASE"/>
    <property type="match status" value="1"/>
</dbReference>
<sequence>MQVKVVSHVHTIRKYLAKSGSLPFHLQVSRRRKSVGLTVTDAGELLVHAPKGLSLAAIREIIDRNQAWIERKQAERREAMARLEAGKAYYRGQALDLELVISGPAGVRLVDGGLQVNLASPFSKGALKRGCLGAASPDPWPHLLRWYYEQAEILLTEQIHHFAPVMGLAPPPLKLRDWRRRWGECHLDGHLRFNWRLVLLPPETLEYLVVHELAHLLVSGHPPRFWEEVSRYLPDYTARRCWLRLYGAPFLTWKFAAA</sequence>
<dbReference type="InterPro" id="IPR002725">
    <property type="entry name" value="YgjP-like_metallopeptidase"/>
</dbReference>
<evidence type="ECO:0000313" key="2">
    <source>
        <dbReference type="EMBL" id="HHS30748.1"/>
    </source>
</evidence>
<reference evidence="2" key="1">
    <citation type="journal article" date="2020" name="mSystems">
        <title>Genome- and Community-Level Interaction Insights into Carbon Utilization and Element Cycling Functions of Hydrothermarchaeota in Hydrothermal Sediment.</title>
        <authorList>
            <person name="Zhou Z."/>
            <person name="Liu Y."/>
            <person name="Xu W."/>
            <person name="Pan J."/>
            <person name="Luo Z.H."/>
            <person name="Li M."/>
        </authorList>
    </citation>
    <scope>NUCLEOTIDE SEQUENCE [LARGE SCALE GENOMIC DNA]</scope>
    <source>
        <strain evidence="2">SpSt-767</strain>
    </source>
</reference>
<organism evidence="2">
    <name type="scientific">Desulfobacca acetoxidans</name>
    <dbReference type="NCBI Taxonomy" id="60893"/>
    <lineage>
        <taxon>Bacteria</taxon>
        <taxon>Pseudomonadati</taxon>
        <taxon>Thermodesulfobacteriota</taxon>
        <taxon>Desulfobaccia</taxon>
        <taxon>Desulfobaccales</taxon>
        <taxon>Desulfobaccaceae</taxon>
        <taxon>Desulfobacca</taxon>
    </lineage>
</organism>
<accession>A0A7V6A6G2</accession>
<dbReference type="CDD" id="cd07344">
    <property type="entry name" value="M48_yhfN_like"/>
    <property type="match status" value="1"/>
</dbReference>
<proteinExistence type="predicted"/>
<dbReference type="PANTHER" id="PTHR30399">
    <property type="entry name" value="UNCHARACTERIZED PROTEIN YGJP"/>
    <property type="match status" value="1"/>
</dbReference>
<dbReference type="AlphaFoldDB" id="A0A7V6A6G2"/>
<gene>
    <name evidence="2" type="ORF">ENV52_13740</name>
</gene>
<comment type="caution">
    <text evidence="2">The sequence shown here is derived from an EMBL/GenBank/DDBJ whole genome shotgun (WGS) entry which is preliminary data.</text>
</comment>
<evidence type="ECO:0000259" key="1">
    <source>
        <dbReference type="Pfam" id="PF01863"/>
    </source>
</evidence>
<dbReference type="Pfam" id="PF01863">
    <property type="entry name" value="YgjP-like"/>
    <property type="match status" value="1"/>
</dbReference>